<keyword evidence="3 6" id="KW-1133">Transmembrane helix</keyword>
<dbReference type="InterPro" id="IPR005821">
    <property type="entry name" value="Ion_trans_dom"/>
</dbReference>
<keyword evidence="4 6" id="KW-0472">Membrane</keyword>
<evidence type="ECO:0000313" key="9">
    <source>
        <dbReference type="Proteomes" id="UP001497482"/>
    </source>
</evidence>
<feature type="transmembrane region" description="Helical" evidence="6">
    <location>
        <begin position="54"/>
        <end position="71"/>
    </location>
</feature>
<evidence type="ECO:0000256" key="1">
    <source>
        <dbReference type="ARBA" id="ARBA00004141"/>
    </source>
</evidence>
<dbReference type="AlphaFoldDB" id="A0AAV2J9I3"/>
<evidence type="ECO:0000256" key="5">
    <source>
        <dbReference type="SAM" id="MobiDB-lite"/>
    </source>
</evidence>
<evidence type="ECO:0000256" key="6">
    <source>
        <dbReference type="SAM" id="Phobius"/>
    </source>
</evidence>
<evidence type="ECO:0000256" key="3">
    <source>
        <dbReference type="ARBA" id="ARBA00022989"/>
    </source>
</evidence>
<dbReference type="GO" id="GO:0099604">
    <property type="term" value="F:ligand-gated calcium channel activity"/>
    <property type="evidence" value="ECO:0007669"/>
    <property type="project" value="TreeGrafter"/>
</dbReference>
<dbReference type="InterPro" id="IPR015797">
    <property type="entry name" value="NUDIX_hydrolase-like_dom_sf"/>
</dbReference>
<comment type="subcellular location">
    <subcellularLocation>
        <location evidence="1">Membrane</location>
        <topology evidence="1">Multi-pass membrane protein</topology>
    </subcellularLocation>
</comment>
<name>A0AAV2J9I3_KNICA</name>
<dbReference type="Pfam" id="PF00520">
    <property type="entry name" value="Ion_trans"/>
    <property type="match status" value="1"/>
</dbReference>
<evidence type="ECO:0000313" key="8">
    <source>
        <dbReference type="EMBL" id="CAL1572903.1"/>
    </source>
</evidence>
<keyword evidence="9" id="KW-1185">Reference proteome</keyword>
<dbReference type="SUPFAM" id="SSF55811">
    <property type="entry name" value="Nudix"/>
    <property type="match status" value="1"/>
</dbReference>
<dbReference type="EMBL" id="OZ035833">
    <property type="protein sequence ID" value="CAL1572903.1"/>
    <property type="molecule type" value="Genomic_DNA"/>
</dbReference>
<evidence type="ECO:0000259" key="7">
    <source>
        <dbReference type="Pfam" id="PF00520"/>
    </source>
</evidence>
<feature type="region of interest" description="Disordered" evidence="5">
    <location>
        <begin position="454"/>
        <end position="480"/>
    </location>
</feature>
<dbReference type="Proteomes" id="UP001497482">
    <property type="component" value="Chromosome 11"/>
</dbReference>
<evidence type="ECO:0000256" key="4">
    <source>
        <dbReference type="ARBA" id="ARBA00023136"/>
    </source>
</evidence>
<dbReference type="PANTHER" id="PTHR13800">
    <property type="entry name" value="TRANSIENT RECEPTOR POTENTIAL CATION CHANNEL, SUBFAMILY M, MEMBER 6"/>
    <property type="match status" value="1"/>
</dbReference>
<sequence>MSSSPRLTAGLFYAGKILLCIDFIVFCLRLMAIFTISRTLGPKIIIVKRMMKQMFFFMFLLSIWVVAYGVAKQGILIHNEDRLGWILRGAVYEPYLTIFGDVPSNIDNTDFDITSCSLDGSDPLKPRCPVLTEDDLPAFPEWLMILMLCVYLLFANILLLNLLIAIFNFTFQEVQDNTDRIWKFQRYELIKEYHSRPVAPPPFILLSHLYLLLRLVLRRPAPASTAFKQELSQLEEEELLSWEALMKDRYLMSLKQQQMQSTEQRITDTALKVSSLCERQDQEEDGSSRPVVRRLVRLEEQVLQSARALQWIMDNLRPSGFRPSDAPSLNLMPEDSVDGVSNTADREEVFHVMARELQYPGSRVTRFPVPEEKVPWEVSFSSSTTRRTTPVPLQGAAHRGMSSPALHLSHHRGLQTGVCPLSCPTPVPPQGAEHRGMSSLLPYTCPTTGGCKQGPEEKADVHRNPGGRTGLRGRGKLPHLGPNRSMDLIITRWRDSACSELEFLVQQDRNQKCLTFPGGHVDADGRLPLSLTKTLGPKVCEKISELLSEKREVLQVYEGYVDDPQNTDQAWLETSVLNIHLHIDCPLLVDISAAVTRLHQSLLRLQWVEVSGRARLRHDQKERLKRVAQHHCSKF</sequence>
<dbReference type="PANTHER" id="PTHR13800:SF2">
    <property type="entry name" value="TRANSIENT RECEPTOR POTENTIAL CATION CHANNEL SUBFAMILY M MEMBER 2"/>
    <property type="match status" value="1"/>
</dbReference>
<dbReference type="InterPro" id="IPR050927">
    <property type="entry name" value="TRPM"/>
</dbReference>
<evidence type="ECO:0000256" key="2">
    <source>
        <dbReference type="ARBA" id="ARBA00022692"/>
    </source>
</evidence>
<gene>
    <name evidence="8" type="ORF">KC01_LOCUS4899</name>
</gene>
<feature type="compositionally biased region" description="Basic and acidic residues" evidence="5">
    <location>
        <begin position="454"/>
        <end position="463"/>
    </location>
</feature>
<feature type="transmembrane region" description="Helical" evidence="6">
    <location>
        <begin position="142"/>
        <end position="171"/>
    </location>
</feature>
<feature type="domain" description="Ion transport" evidence="7">
    <location>
        <begin position="24"/>
        <end position="178"/>
    </location>
</feature>
<proteinExistence type="predicted"/>
<reference evidence="8 9" key="1">
    <citation type="submission" date="2024-04" db="EMBL/GenBank/DDBJ databases">
        <authorList>
            <person name="Waldvogel A.-M."/>
            <person name="Schoenle A."/>
        </authorList>
    </citation>
    <scope>NUCLEOTIDE SEQUENCE [LARGE SCALE GENOMIC DNA]</scope>
</reference>
<keyword evidence="2 6" id="KW-0812">Transmembrane</keyword>
<feature type="transmembrane region" description="Helical" evidence="6">
    <location>
        <begin position="12"/>
        <end position="34"/>
    </location>
</feature>
<dbReference type="GO" id="GO:0005886">
    <property type="term" value="C:plasma membrane"/>
    <property type="evidence" value="ECO:0007669"/>
    <property type="project" value="TreeGrafter"/>
</dbReference>
<protein>
    <recommendedName>
        <fullName evidence="7">Ion transport domain-containing protein</fullName>
    </recommendedName>
</protein>
<dbReference type="Gene3D" id="3.90.79.10">
    <property type="entry name" value="Nucleoside Triphosphate Pyrophosphohydrolase"/>
    <property type="match status" value="1"/>
</dbReference>
<organism evidence="8 9">
    <name type="scientific">Knipowitschia caucasica</name>
    <name type="common">Caucasian dwarf goby</name>
    <name type="synonym">Pomatoschistus caucasicus</name>
    <dbReference type="NCBI Taxonomy" id="637954"/>
    <lineage>
        <taxon>Eukaryota</taxon>
        <taxon>Metazoa</taxon>
        <taxon>Chordata</taxon>
        <taxon>Craniata</taxon>
        <taxon>Vertebrata</taxon>
        <taxon>Euteleostomi</taxon>
        <taxon>Actinopterygii</taxon>
        <taxon>Neopterygii</taxon>
        <taxon>Teleostei</taxon>
        <taxon>Neoteleostei</taxon>
        <taxon>Acanthomorphata</taxon>
        <taxon>Gobiaria</taxon>
        <taxon>Gobiiformes</taxon>
        <taxon>Gobioidei</taxon>
        <taxon>Gobiidae</taxon>
        <taxon>Gobiinae</taxon>
        <taxon>Knipowitschia</taxon>
    </lineage>
</organism>
<accession>A0AAV2J9I3</accession>